<evidence type="ECO:0000313" key="3">
    <source>
        <dbReference type="EnsemblMetazoa" id="HelroP175337"/>
    </source>
</evidence>
<keyword evidence="1" id="KW-0732">Signal</keyword>
<dbReference type="InParanoid" id="T1F959"/>
<dbReference type="GeneID" id="20205358"/>
<reference evidence="3" key="3">
    <citation type="submission" date="2015-06" db="UniProtKB">
        <authorList>
            <consortium name="EnsemblMetazoa"/>
        </authorList>
    </citation>
    <scope>IDENTIFICATION</scope>
</reference>
<sequence>MFKSTKSFHLMFKLIAISSSVGPTFEEPSQYKRIFDCDGRDICYLGTTDLFLYDLSQYDPLKILIQCSWICSGKDWCRGFDIRFDIGMCGLYSSLPFNKYSGEKCALYLDTNNSRSFLMQLLEADTVSVYVDGIAVEPVNATRSTIFDASIGSKLVALVNYLNPAKSVTSSTS</sequence>
<dbReference type="EMBL" id="AMQM01005221">
    <property type="status" value="NOT_ANNOTATED_CDS"/>
    <property type="molecule type" value="Genomic_DNA"/>
</dbReference>
<gene>
    <name evidence="3" type="primary">20205358</name>
    <name evidence="2" type="ORF">HELRODRAFT_175337</name>
</gene>
<evidence type="ECO:0000256" key="1">
    <source>
        <dbReference type="SAM" id="SignalP"/>
    </source>
</evidence>
<proteinExistence type="predicted"/>
<dbReference type="KEGG" id="hro:HELRODRAFT_175337"/>
<dbReference type="Proteomes" id="UP000015101">
    <property type="component" value="Unassembled WGS sequence"/>
</dbReference>
<reference evidence="4" key="1">
    <citation type="submission" date="2012-12" db="EMBL/GenBank/DDBJ databases">
        <authorList>
            <person name="Hellsten U."/>
            <person name="Grimwood J."/>
            <person name="Chapman J.A."/>
            <person name="Shapiro H."/>
            <person name="Aerts A."/>
            <person name="Otillar R.P."/>
            <person name="Terry A.Y."/>
            <person name="Boore J.L."/>
            <person name="Simakov O."/>
            <person name="Marletaz F."/>
            <person name="Cho S.-J."/>
            <person name="Edsinger-Gonzales E."/>
            <person name="Havlak P."/>
            <person name="Kuo D.-H."/>
            <person name="Larsson T."/>
            <person name="Lv J."/>
            <person name="Arendt D."/>
            <person name="Savage R."/>
            <person name="Osoegawa K."/>
            <person name="de Jong P."/>
            <person name="Lindberg D.R."/>
            <person name="Seaver E.C."/>
            <person name="Weisblat D.A."/>
            <person name="Putnam N.H."/>
            <person name="Grigoriev I.V."/>
            <person name="Rokhsar D.S."/>
        </authorList>
    </citation>
    <scope>NUCLEOTIDE SEQUENCE</scope>
</reference>
<reference evidence="2 4" key="2">
    <citation type="journal article" date="2013" name="Nature">
        <title>Insights into bilaterian evolution from three spiralian genomes.</title>
        <authorList>
            <person name="Simakov O."/>
            <person name="Marletaz F."/>
            <person name="Cho S.J."/>
            <person name="Edsinger-Gonzales E."/>
            <person name="Havlak P."/>
            <person name="Hellsten U."/>
            <person name="Kuo D.H."/>
            <person name="Larsson T."/>
            <person name="Lv J."/>
            <person name="Arendt D."/>
            <person name="Savage R."/>
            <person name="Osoegawa K."/>
            <person name="de Jong P."/>
            <person name="Grimwood J."/>
            <person name="Chapman J.A."/>
            <person name="Shapiro H."/>
            <person name="Aerts A."/>
            <person name="Otillar R.P."/>
            <person name="Terry A.Y."/>
            <person name="Boore J.L."/>
            <person name="Grigoriev I.V."/>
            <person name="Lindberg D.R."/>
            <person name="Seaver E.C."/>
            <person name="Weisblat D.A."/>
            <person name="Putnam N.H."/>
            <person name="Rokhsar D.S."/>
        </authorList>
    </citation>
    <scope>NUCLEOTIDE SEQUENCE</scope>
</reference>
<organism evidence="3 4">
    <name type="scientific">Helobdella robusta</name>
    <name type="common">Californian leech</name>
    <dbReference type="NCBI Taxonomy" id="6412"/>
    <lineage>
        <taxon>Eukaryota</taxon>
        <taxon>Metazoa</taxon>
        <taxon>Spiralia</taxon>
        <taxon>Lophotrochozoa</taxon>
        <taxon>Annelida</taxon>
        <taxon>Clitellata</taxon>
        <taxon>Hirudinea</taxon>
        <taxon>Rhynchobdellida</taxon>
        <taxon>Glossiphoniidae</taxon>
        <taxon>Helobdella</taxon>
    </lineage>
</organism>
<evidence type="ECO:0000313" key="2">
    <source>
        <dbReference type="EMBL" id="ESO00844.1"/>
    </source>
</evidence>
<dbReference type="CTD" id="20205358"/>
<dbReference type="AlphaFoldDB" id="T1F959"/>
<dbReference type="RefSeq" id="XP_009021015.1">
    <property type="nucleotide sequence ID" value="XM_009022767.1"/>
</dbReference>
<evidence type="ECO:0000313" key="4">
    <source>
        <dbReference type="Proteomes" id="UP000015101"/>
    </source>
</evidence>
<dbReference type="HOGENOM" id="CLU_1549306_0_0_1"/>
<accession>T1F959</accession>
<feature type="chain" id="PRO_5010980395" description="Apple domain-containing protein" evidence="1">
    <location>
        <begin position="27"/>
        <end position="173"/>
    </location>
</feature>
<protein>
    <recommendedName>
        <fullName evidence="5">Apple domain-containing protein</fullName>
    </recommendedName>
</protein>
<evidence type="ECO:0008006" key="5">
    <source>
        <dbReference type="Google" id="ProtNLM"/>
    </source>
</evidence>
<feature type="signal peptide" evidence="1">
    <location>
        <begin position="1"/>
        <end position="26"/>
    </location>
</feature>
<dbReference type="EnsemblMetazoa" id="HelroT175337">
    <property type="protein sequence ID" value="HelroP175337"/>
    <property type="gene ID" value="HelroG175337"/>
</dbReference>
<keyword evidence="4" id="KW-1185">Reference proteome</keyword>
<dbReference type="EMBL" id="KB096864">
    <property type="protein sequence ID" value="ESO00844.1"/>
    <property type="molecule type" value="Genomic_DNA"/>
</dbReference>
<name>T1F959_HELRO</name>